<evidence type="ECO:0000259" key="1">
    <source>
        <dbReference type="Pfam" id="PF00144"/>
    </source>
</evidence>
<dbReference type="InterPro" id="IPR050789">
    <property type="entry name" value="Diverse_Enzym_Activities"/>
</dbReference>
<sequence length="436" mass="47286">MVKLSAAGQKALDDLVTQFQAEKKVPGFGIAVTSVDRELYTSAGGFRIHDDPTSGAVTPDSLYWICSMTKLLASVRIFETQLFADIVFVLIFLDLQLAGLILIEQGKLNFDDPVTKYLPQLKDLVVLEGLMATPTPTPRPAQGVPTILHLLAHSSGSTYFAKLPEPIYALSKGYTFEQTGGREQAQEEFFEHIKEGQSGIPLAADPGTSFSYGYSSDILGIIVERVTGQSLADFCEQYIFKPIGIKTTFRLTPELIAKLIDLSFRNQDGSISRLGDRIPLIQRYPKEVLLDLGGIGGYSTLPDYAALLRHLLRIEAGKDVPNPILKQETVKGLFKPQLTEAGAGALAAILSMWDSDVARNGVNWSTGLAVTTKDLPGKRRANSGFWGGWAGTLFVVDPTTGIAIVTGTQIVPTSDKGAIELFDKAEGIVYANLEDD</sequence>
<dbReference type="Proteomes" id="UP000290288">
    <property type="component" value="Unassembled WGS sequence"/>
</dbReference>
<gene>
    <name evidence="2" type="ORF">EST38_g6572</name>
</gene>
<accession>A0A4Q2DHH6</accession>
<dbReference type="EMBL" id="SDEE01000211">
    <property type="protein sequence ID" value="RXW19283.1"/>
    <property type="molecule type" value="Genomic_DNA"/>
</dbReference>
<feature type="domain" description="Beta-lactamase-related" evidence="1">
    <location>
        <begin position="12"/>
        <end position="75"/>
    </location>
</feature>
<evidence type="ECO:0000313" key="2">
    <source>
        <dbReference type="EMBL" id="RXW19283.1"/>
    </source>
</evidence>
<evidence type="ECO:0000313" key="3">
    <source>
        <dbReference type="Proteomes" id="UP000290288"/>
    </source>
</evidence>
<dbReference type="OrthoDB" id="428260at2759"/>
<organism evidence="2 3">
    <name type="scientific">Candolleomyces aberdarensis</name>
    <dbReference type="NCBI Taxonomy" id="2316362"/>
    <lineage>
        <taxon>Eukaryota</taxon>
        <taxon>Fungi</taxon>
        <taxon>Dikarya</taxon>
        <taxon>Basidiomycota</taxon>
        <taxon>Agaricomycotina</taxon>
        <taxon>Agaricomycetes</taxon>
        <taxon>Agaricomycetidae</taxon>
        <taxon>Agaricales</taxon>
        <taxon>Agaricineae</taxon>
        <taxon>Psathyrellaceae</taxon>
        <taxon>Candolleomyces</taxon>
    </lineage>
</organism>
<dbReference type="Gene3D" id="3.40.710.10">
    <property type="entry name" value="DD-peptidase/beta-lactamase superfamily"/>
    <property type="match status" value="2"/>
</dbReference>
<feature type="domain" description="Beta-lactamase-related" evidence="1">
    <location>
        <begin position="98"/>
        <end position="413"/>
    </location>
</feature>
<keyword evidence="3" id="KW-1185">Reference proteome</keyword>
<dbReference type="InterPro" id="IPR001466">
    <property type="entry name" value="Beta-lactam-related"/>
</dbReference>
<dbReference type="PANTHER" id="PTHR43283">
    <property type="entry name" value="BETA-LACTAMASE-RELATED"/>
    <property type="match status" value="1"/>
</dbReference>
<dbReference type="InterPro" id="IPR012338">
    <property type="entry name" value="Beta-lactam/transpept-like"/>
</dbReference>
<dbReference type="AlphaFoldDB" id="A0A4Q2DHH6"/>
<comment type="caution">
    <text evidence="2">The sequence shown here is derived from an EMBL/GenBank/DDBJ whole genome shotgun (WGS) entry which is preliminary data.</text>
</comment>
<dbReference type="SUPFAM" id="SSF56601">
    <property type="entry name" value="beta-lactamase/transpeptidase-like"/>
    <property type="match status" value="2"/>
</dbReference>
<dbReference type="PANTHER" id="PTHR43283:SF3">
    <property type="entry name" value="BETA-LACTAMASE FAMILY PROTEIN (AFU_ORTHOLOGUE AFUA_5G07500)"/>
    <property type="match status" value="1"/>
</dbReference>
<protein>
    <recommendedName>
        <fullName evidence="1">Beta-lactamase-related domain-containing protein</fullName>
    </recommendedName>
</protein>
<dbReference type="Pfam" id="PF00144">
    <property type="entry name" value="Beta-lactamase"/>
    <property type="match status" value="2"/>
</dbReference>
<reference evidence="2 3" key="1">
    <citation type="submission" date="2019-01" db="EMBL/GenBank/DDBJ databases">
        <title>Draft genome sequence of Psathyrella aberdarensis IHI B618.</title>
        <authorList>
            <person name="Buettner E."/>
            <person name="Kellner H."/>
        </authorList>
    </citation>
    <scope>NUCLEOTIDE SEQUENCE [LARGE SCALE GENOMIC DNA]</scope>
    <source>
        <strain evidence="2 3">IHI B618</strain>
    </source>
</reference>
<proteinExistence type="predicted"/>
<name>A0A4Q2DHH6_9AGAR</name>
<dbReference type="STRING" id="2316362.A0A4Q2DHH6"/>